<evidence type="ECO:0000313" key="1">
    <source>
        <dbReference type="EMBL" id="SFU93807.1"/>
    </source>
</evidence>
<evidence type="ECO:0008006" key="3">
    <source>
        <dbReference type="Google" id="ProtNLM"/>
    </source>
</evidence>
<dbReference type="OrthoDB" id="795413at2"/>
<dbReference type="EMBL" id="FPCA01000004">
    <property type="protein sequence ID" value="SFU93807.1"/>
    <property type="molecule type" value="Genomic_DNA"/>
</dbReference>
<organism evidence="1 2">
    <name type="scientific">Pontibacter akesuensis</name>
    <dbReference type="NCBI Taxonomy" id="388950"/>
    <lineage>
        <taxon>Bacteria</taxon>
        <taxon>Pseudomonadati</taxon>
        <taxon>Bacteroidota</taxon>
        <taxon>Cytophagia</taxon>
        <taxon>Cytophagales</taxon>
        <taxon>Hymenobacteraceae</taxon>
        <taxon>Pontibacter</taxon>
    </lineage>
</organism>
<dbReference type="Proteomes" id="UP000182491">
    <property type="component" value="Unassembled WGS sequence"/>
</dbReference>
<accession>A0A1I7K8Q3</accession>
<name>A0A1I7K8Q3_9BACT</name>
<reference evidence="2" key="1">
    <citation type="submission" date="2016-10" db="EMBL/GenBank/DDBJ databases">
        <authorList>
            <person name="Varghese N."/>
        </authorList>
    </citation>
    <scope>NUCLEOTIDE SEQUENCE [LARGE SCALE GENOMIC DNA]</scope>
    <source>
        <strain evidence="2">DSM 18820</strain>
    </source>
</reference>
<evidence type="ECO:0000313" key="2">
    <source>
        <dbReference type="Proteomes" id="UP000182491"/>
    </source>
</evidence>
<protein>
    <recommendedName>
        <fullName evidence="3">DUF937 domain-containing protein</fullName>
    </recommendedName>
</protein>
<dbReference type="AlphaFoldDB" id="A0A1I7K8Q3"/>
<gene>
    <name evidence="1" type="ORF">SAMN04487941_3521</name>
</gene>
<keyword evidence="2" id="KW-1185">Reference proteome</keyword>
<sequence>MINDIINNLKGQLTGELQSKYNLQPDTANKSVDLAKDNITDEMKQRAASGDIGGLMDVFKGNKAPGESSAVDGMIGKYVSDLTGKLGIPASVAQQVAPFVINFIMQKVTGKVSSGGVSQTDLLGGLMGGGLKDSLSKGLGGLFK</sequence>
<dbReference type="RefSeq" id="WP_068837229.1">
    <property type="nucleotide sequence ID" value="NZ_BMXC01000004.1"/>
</dbReference>
<proteinExistence type="predicted"/>